<evidence type="ECO:0000256" key="1">
    <source>
        <dbReference type="ARBA" id="ARBA00005432"/>
    </source>
</evidence>
<dbReference type="EMBL" id="DS022301">
    <property type="protein sequence ID" value="OAJ38224.1"/>
    <property type="molecule type" value="Genomic_DNA"/>
</dbReference>
<dbReference type="PANTHER" id="PTHR10291">
    <property type="entry name" value="DEHYDRODOLICHYL DIPHOSPHATE SYNTHASE FAMILY MEMBER"/>
    <property type="match status" value="1"/>
</dbReference>
<dbReference type="Gene3D" id="3.40.1180.10">
    <property type="entry name" value="Decaprenyl diphosphate synthase-like"/>
    <property type="match status" value="1"/>
</dbReference>
<name>A0A177WEW3_BATDL</name>
<organism evidence="4 5">
    <name type="scientific">Batrachochytrium dendrobatidis (strain JEL423)</name>
    <dbReference type="NCBI Taxonomy" id="403673"/>
    <lineage>
        <taxon>Eukaryota</taxon>
        <taxon>Fungi</taxon>
        <taxon>Fungi incertae sedis</taxon>
        <taxon>Chytridiomycota</taxon>
        <taxon>Chytridiomycota incertae sedis</taxon>
        <taxon>Chytridiomycetes</taxon>
        <taxon>Rhizophydiales</taxon>
        <taxon>Rhizophydiales incertae sedis</taxon>
        <taxon>Batrachochytrium</taxon>
    </lineage>
</organism>
<dbReference type="CDD" id="cd00475">
    <property type="entry name" value="Cis_IPPS"/>
    <property type="match status" value="1"/>
</dbReference>
<dbReference type="InterPro" id="IPR018520">
    <property type="entry name" value="UPP_synth-like_CS"/>
</dbReference>
<dbReference type="GO" id="GO:0005783">
    <property type="term" value="C:endoplasmic reticulum"/>
    <property type="evidence" value="ECO:0007669"/>
    <property type="project" value="TreeGrafter"/>
</dbReference>
<dbReference type="NCBIfam" id="TIGR00055">
    <property type="entry name" value="uppS"/>
    <property type="match status" value="1"/>
</dbReference>
<evidence type="ECO:0000256" key="2">
    <source>
        <dbReference type="ARBA" id="ARBA00022679"/>
    </source>
</evidence>
<dbReference type="OrthoDB" id="4173905at2759"/>
<dbReference type="GO" id="GO:0016020">
    <property type="term" value="C:membrane"/>
    <property type="evidence" value="ECO:0007669"/>
    <property type="project" value="TreeGrafter"/>
</dbReference>
<evidence type="ECO:0000313" key="5">
    <source>
        <dbReference type="Proteomes" id="UP000077115"/>
    </source>
</evidence>
<dbReference type="PANTHER" id="PTHR10291:SF43">
    <property type="entry name" value="DEHYDRODOLICHYL DIPHOSPHATE SYNTHASE COMPLEX SUBUNIT DHDDS"/>
    <property type="match status" value="1"/>
</dbReference>
<evidence type="ECO:0000256" key="3">
    <source>
        <dbReference type="RuleBase" id="RU363018"/>
    </source>
</evidence>
<dbReference type="eggNOG" id="KOG1602">
    <property type="taxonomic scope" value="Eukaryota"/>
</dbReference>
<dbReference type="STRING" id="403673.A0A177WEW3"/>
<dbReference type="PROSITE" id="PS01066">
    <property type="entry name" value="UPP_SYNTHASE"/>
    <property type="match status" value="1"/>
</dbReference>
<sequence length="259" mass="29630">MDKKTLDWCMKLGIKVVTVYAFSIENFKRPKEEVDVLMELAERKFGEFVTKSDLVQKHGISIRVIGDTKLLREPVYKAACKVTSETCNNTGAILNICCPYTSQNEILVAMQEVVQGVQSGKVLESDVCEKMIEQCLYTEECPPLDVLVRTSGEARLSDFMLWQAGRDCLLHFPKKLWPEFSFWDMLPILLHYQANYAKIKASREQAQLHATQPPASISTTNQSVKFNAVEHAKSRQRQSTFYNHVYKTRLNSIRHDAMS</sequence>
<dbReference type="GO" id="GO:1904423">
    <property type="term" value="C:dehydrodolichyl diphosphate synthase complex"/>
    <property type="evidence" value="ECO:0007669"/>
    <property type="project" value="TreeGrafter"/>
</dbReference>
<protein>
    <recommendedName>
        <fullName evidence="3">Alkyl transferase</fullName>
        <ecNumber evidence="3">2.5.1.-</ecNumber>
    </recommendedName>
</protein>
<dbReference type="VEuPathDB" id="FungiDB:BDEG_22174"/>
<reference evidence="4 5" key="2">
    <citation type="submission" date="2016-05" db="EMBL/GenBank/DDBJ databases">
        <title>Lineage-specific infection strategies underlie the spectrum of fungal disease in amphibians.</title>
        <authorList>
            <person name="Cuomo C.A."/>
            <person name="Farrer R.A."/>
            <person name="James T."/>
            <person name="Longcore J."/>
            <person name="Birren B."/>
        </authorList>
    </citation>
    <scope>NUCLEOTIDE SEQUENCE [LARGE SCALE GENOMIC DNA]</scope>
    <source>
        <strain evidence="4 5">JEL423</strain>
    </source>
</reference>
<dbReference type="Pfam" id="PF01255">
    <property type="entry name" value="Prenyltransf"/>
    <property type="match status" value="1"/>
</dbReference>
<dbReference type="Proteomes" id="UP000077115">
    <property type="component" value="Unassembled WGS sequence"/>
</dbReference>
<proteinExistence type="inferred from homology"/>
<dbReference type="InterPro" id="IPR036424">
    <property type="entry name" value="UPP_synth-like_sf"/>
</dbReference>
<dbReference type="SUPFAM" id="SSF64005">
    <property type="entry name" value="Undecaprenyl diphosphate synthase"/>
    <property type="match status" value="1"/>
</dbReference>
<dbReference type="GO" id="GO:0045547">
    <property type="term" value="F:ditrans,polycis-polyprenyl diphosphate synthase [(2E,6E)-farnesyl diphosphate specific] activity"/>
    <property type="evidence" value="ECO:0007669"/>
    <property type="project" value="TreeGrafter"/>
</dbReference>
<dbReference type="AlphaFoldDB" id="A0A177WEW3"/>
<keyword evidence="2 3" id="KW-0808">Transferase</keyword>
<dbReference type="EC" id="2.5.1.-" evidence="3"/>
<evidence type="ECO:0000313" key="4">
    <source>
        <dbReference type="EMBL" id="OAJ38224.1"/>
    </source>
</evidence>
<dbReference type="InterPro" id="IPR001441">
    <property type="entry name" value="UPP_synth-like"/>
</dbReference>
<comment type="similarity">
    <text evidence="1 3">Belongs to the UPP synthase family.</text>
</comment>
<dbReference type="GO" id="GO:0005811">
    <property type="term" value="C:lipid droplet"/>
    <property type="evidence" value="ECO:0007669"/>
    <property type="project" value="TreeGrafter"/>
</dbReference>
<dbReference type="GO" id="GO:0016094">
    <property type="term" value="P:polyprenol biosynthetic process"/>
    <property type="evidence" value="ECO:0007669"/>
    <property type="project" value="TreeGrafter"/>
</dbReference>
<accession>A0A177WEW3</accession>
<reference evidence="4 5" key="1">
    <citation type="submission" date="2006-10" db="EMBL/GenBank/DDBJ databases">
        <title>The Genome Sequence of Batrachochytrium dendrobatidis JEL423.</title>
        <authorList>
            <consortium name="The Broad Institute Genome Sequencing Platform"/>
            <person name="Birren B."/>
            <person name="Lander E."/>
            <person name="Galagan J."/>
            <person name="Cuomo C."/>
            <person name="Devon K."/>
            <person name="Jaffe D."/>
            <person name="Butler J."/>
            <person name="Alvarez P."/>
            <person name="Gnerre S."/>
            <person name="Grabherr M."/>
            <person name="Kleber M."/>
            <person name="Mauceli E."/>
            <person name="Brockman W."/>
            <person name="Young S."/>
            <person name="LaButti K."/>
            <person name="Sykes S."/>
            <person name="DeCaprio D."/>
            <person name="Crawford M."/>
            <person name="Koehrsen M."/>
            <person name="Engels R."/>
            <person name="Montgomery P."/>
            <person name="Pearson M."/>
            <person name="Howarth C."/>
            <person name="Larson L."/>
            <person name="White J."/>
            <person name="O'Leary S."/>
            <person name="Kodira C."/>
            <person name="Zeng Q."/>
            <person name="Yandava C."/>
            <person name="Alvarado L."/>
            <person name="Longcore J."/>
            <person name="James T."/>
        </authorList>
    </citation>
    <scope>NUCLEOTIDE SEQUENCE [LARGE SCALE GENOMIC DNA]</scope>
    <source>
        <strain evidence="4 5">JEL423</strain>
    </source>
</reference>
<gene>
    <name evidence="4" type="ORF">BDEG_22174</name>
</gene>